<dbReference type="InterPro" id="IPR025963">
    <property type="entry name" value="FLgD_Tudor"/>
</dbReference>
<evidence type="ECO:0000256" key="3">
    <source>
        <dbReference type="ARBA" id="ARBA00022795"/>
    </source>
</evidence>
<organism evidence="9 10">
    <name type="scientific">Curvibacter microcysteis</name>
    <dbReference type="NCBI Taxonomy" id="3026419"/>
    <lineage>
        <taxon>Bacteria</taxon>
        <taxon>Pseudomonadati</taxon>
        <taxon>Pseudomonadota</taxon>
        <taxon>Betaproteobacteria</taxon>
        <taxon>Burkholderiales</taxon>
        <taxon>Comamonadaceae</taxon>
        <taxon>Curvibacter</taxon>
    </lineage>
</organism>
<evidence type="ECO:0000256" key="2">
    <source>
        <dbReference type="ARBA" id="ARBA00016013"/>
    </source>
</evidence>
<dbReference type="EMBL" id="JAQSIO010000008">
    <property type="protein sequence ID" value="MDD0816554.1"/>
    <property type="molecule type" value="Genomic_DNA"/>
</dbReference>
<keyword evidence="3 5" id="KW-1005">Bacterial flagellum biogenesis</keyword>
<dbReference type="InterPro" id="IPR005648">
    <property type="entry name" value="FlgD"/>
</dbReference>
<feature type="compositionally biased region" description="Low complexity" evidence="6">
    <location>
        <begin position="8"/>
        <end position="33"/>
    </location>
</feature>
<sequence>MSSISVDASGNYSYNTNSSTASTGSSTSASANGLEQSSPADQQDRFLKLLVAQMTHQDPMNPVDNAQMTSQIAQINTVTGIQQLNSTMQTMASQFSSMQLMQGGSLIGREVLTSGNTLGTSTDAAGKVTATGTFDLPSNAADVQVQISTASGQLLATVPMGTQSAGRHDVSWDASSYKGKEALKYTVVAKNGSSSVTPTTYSHDKVSSVGSNNGALAITLKNGGTVSYDKIVSVY</sequence>
<dbReference type="Proteomes" id="UP001528672">
    <property type="component" value="Unassembled WGS sequence"/>
</dbReference>
<dbReference type="Pfam" id="PF13860">
    <property type="entry name" value="FlgD_ig"/>
    <property type="match status" value="1"/>
</dbReference>
<feature type="region of interest" description="Disordered" evidence="6">
    <location>
        <begin position="1"/>
        <end position="40"/>
    </location>
</feature>
<reference evidence="9 10" key="1">
    <citation type="submission" date="2023-02" db="EMBL/GenBank/DDBJ databases">
        <title>Bacterial whole genome sequence for Curvibacter sp. HBC28.</title>
        <authorList>
            <person name="Le V."/>
            <person name="Ko S.-R."/>
            <person name="Ahn C.-Y."/>
            <person name="Oh H.-M."/>
        </authorList>
    </citation>
    <scope>NUCLEOTIDE SEQUENCE [LARGE SCALE GENOMIC DNA]</scope>
    <source>
        <strain evidence="9 10">HBC28</strain>
    </source>
</reference>
<dbReference type="RefSeq" id="WP_273928417.1">
    <property type="nucleotide sequence ID" value="NZ_JAQSIO010000008.1"/>
</dbReference>
<name>A0ABT5MKZ6_9BURK</name>
<protein>
    <recommendedName>
        <fullName evidence="2 5">Basal-body rod modification protein FlgD</fullName>
    </recommendedName>
</protein>
<evidence type="ECO:0000259" key="8">
    <source>
        <dbReference type="Pfam" id="PF13861"/>
    </source>
</evidence>
<dbReference type="Gene3D" id="2.30.30.910">
    <property type="match status" value="1"/>
</dbReference>
<dbReference type="Pfam" id="PF03963">
    <property type="entry name" value="FlgD"/>
    <property type="match status" value="1"/>
</dbReference>
<keyword evidence="9" id="KW-0966">Cell projection</keyword>
<evidence type="ECO:0000256" key="5">
    <source>
        <dbReference type="RuleBase" id="RU362076"/>
    </source>
</evidence>
<feature type="domain" description="FlgD Tudor-like" evidence="8">
    <location>
        <begin position="98"/>
        <end position="231"/>
    </location>
</feature>
<evidence type="ECO:0000313" key="10">
    <source>
        <dbReference type="Proteomes" id="UP001528672"/>
    </source>
</evidence>
<evidence type="ECO:0000313" key="9">
    <source>
        <dbReference type="EMBL" id="MDD0816554.1"/>
    </source>
</evidence>
<dbReference type="Gene3D" id="2.60.40.4070">
    <property type="match status" value="1"/>
</dbReference>
<evidence type="ECO:0000256" key="4">
    <source>
        <dbReference type="ARBA" id="ARBA00024746"/>
    </source>
</evidence>
<keyword evidence="9" id="KW-0969">Cilium</keyword>
<evidence type="ECO:0000259" key="7">
    <source>
        <dbReference type="Pfam" id="PF13860"/>
    </source>
</evidence>
<comment type="function">
    <text evidence="4 5">Required for flagellar hook formation. May act as a scaffolding protein.</text>
</comment>
<feature type="domain" description="FlgD/Vpr Ig-like" evidence="7">
    <location>
        <begin position="124"/>
        <end position="190"/>
    </location>
</feature>
<proteinExistence type="inferred from homology"/>
<comment type="similarity">
    <text evidence="1 5">Belongs to the FlgD family.</text>
</comment>
<keyword evidence="9" id="KW-0282">Flagellum</keyword>
<dbReference type="InterPro" id="IPR025965">
    <property type="entry name" value="FlgD/Vpr_Ig-like"/>
</dbReference>
<evidence type="ECO:0000256" key="6">
    <source>
        <dbReference type="SAM" id="MobiDB-lite"/>
    </source>
</evidence>
<keyword evidence="10" id="KW-1185">Reference proteome</keyword>
<comment type="caution">
    <text evidence="9">The sequence shown here is derived from an EMBL/GenBank/DDBJ whole genome shotgun (WGS) entry which is preliminary data.</text>
</comment>
<accession>A0ABT5MKZ6</accession>
<gene>
    <name evidence="9" type="ORF">PSQ39_18085</name>
</gene>
<evidence type="ECO:0000256" key="1">
    <source>
        <dbReference type="ARBA" id="ARBA00010577"/>
    </source>
</evidence>
<dbReference type="Pfam" id="PF13861">
    <property type="entry name" value="FLgD_tudor"/>
    <property type="match status" value="1"/>
</dbReference>